<dbReference type="Pfam" id="PF00293">
    <property type="entry name" value="NUDIX"/>
    <property type="match status" value="1"/>
</dbReference>
<dbReference type="PANTHER" id="PTHR43046">
    <property type="entry name" value="GDP-MANNOSE MANNOSYL HYDROLASE"/>
    <property type="match status" value="1"/>
</dbReference>
<dbReference type="RefSeq" id="WP_118768181.1">
    <property type="nucleotide sequence ID" value="NZ_QWKP01000216.1"/>
</dbReference>
<dbReference type="InterPro" id="IPR015797">
    <property type="entry name" value="NUDIX_hydrolase-like_dom_sf"/>
</dbReference>
<dbReference type="OrthoDB" id="9814308at2"/>
<evidence type="ECO:0000313" key="5">
    <source>
        <dbReference type="Proteomes" id="UP000283374"/>
    </source>
</evidence>
<dbReference type="InterPro" id="IPR000086">
    <property type="entry name" value="NUDIX_hydrolase_dom"/>
</dbReference>
<dbReference type="GO" id="GO:0016787">
    <property type="term" value="F:hydrolase activity"/>
    <property type="evidence" value="ECO:0007669"/>
    <property type="project" value="UniProtKB-KW"/>
</dbReference>
<dbReference type="CDD" id="cd18879">
    <property type="entry name" value="NUDIX_Hydrolase"/>
    <property type="match status" value="1"/>
</dbReference>
<keyword evidence="5" id="KW-1185">Reference proteome</keyword>
<evidence type="ECO:0000256" key="2">
    <source>
        <dbReference type="ARBA" id="ARBA00022801"/>
    </source>
</evidence>
<sequence>MAIPEFILALRASVGHESLWLSGVTAVVVRDDDHVLLVRRADTGAWTPVTGIIDPGEEPAVAGAREVLEEADVVAVPERLASVHVLPPMTYENGDRAQYLDLVFRFRYVSGTPHPADGENTDAAWFPLDALPPVSADMGGRIRRALASGEAEFGR</sequence>
<comment type="cofactor">
    <cofactor evidence="1">
        <name>Mg(2+)</name>
        <dbReference type="ChEBI" id="CHEBI:18420"/>
    </cofactor>
</comment>
<evidence type="ECO:0000259" key="3">
    <source>
        <dbReference type="PROSITE" id="PS51462"/>
    </source>
</evidence>
<evidence type="ECO:0000256" key="1">
    <source>
        <dbReference type="ARBA" id="ARBA00001946"/>
    </source>
</evidence>
<dbReference type="AlphaFoldDB" id="A0A413RIJ9"/>
<protein>
    <submittedName>
        <fullName evidence="4">NUDIX domain-containing protein</fullName>
    </submittedName>
</protein>
<dbReference type="Gene3D" id="3.90.79.10">
    <property type="entry name" value="Nucleoside Triphosphate Pyrophosphohydrolase"/>
    <property type="match status" value="1"/>
</dbReference>
<feature type="domain" description="Nudix hydrolase" evidence="3">
    <location>
        <begin position="19"/>
        <end position="150"/>
    </location>
</feature>
<dbReference type="PANTHER" id="PTHR43046:SF16">
    <property type="entry name" value="ADP-RIBOSE PYROPHOSPHATASE YJHB-RELATED"/>
    <property type="match status" value="1"/>
</dbReference>
<name>A0A413RIJ9_9CELL</name>
<comment type="caution">
    <text evidence="4">The sequence shown here is derived from an EMBL/GenBank/DDBJ whole genome shotgun (WGS) entry which is preliminary data.</text>
</comment>
<dbReference type="Proteomes" id="UP000283374">
    <property type="component" value="Unassembled WGS sequence"/>
</dbReference>
<reference evidence="4 5" key="1">
    <citation type="submission" date="2018-08" db="EMBL/GenBank/DDBJ databases">
        <title>Cellulomonas rhizosphaerae sp. nov., a novel actinomycete isolated from soil.</title>
        <authorList>
            <person name="Tian Y."/>
        </authorList>
    </citation>
    <scope>NUCLEOTIDE SEQUENCE [LARGE SCALE GENOMIC DNA]</scope>
    <source>
        <strain evidence="4 5">NEAU-TCZ24</strain>
    </source>
</reference>
<dbReference type="PROSITE" id="PS51462">
    <property type="entry name" value="NUDIX"/>
    <property type="match status" value="1"/>
</dbReference>
<accession>A0A413RIJ9</accession>
<dbReference type="SUPFAM" id="SSF55811">
    <property type="entry name" value="Nudix"/>
    <property type="match status" value="1"/>
</dbReference>
<proteinExistence type="predicted"/>
<keyword evidence="2" id="KW-0378">Hydrolase</keyword>
<dbReference type="EMBL" id="QWKP01000216">
    <property type="protein sequence ID" value="RHA38168.1"/>
    <property type="molecule type" value="Genomic_DNA"/>
</dbReference>
<evidence type="ECO:0000313" key="4">
    <source>
        <dbReference type="EMBL" id="RHA38168.1"/>
    </source>
</evidence>
<organism evidence="4 5">
    <name type="scientific">Cellulomonas rhizosphaerae</name>
    <dbReference type="NCBI Taxonomy" id="2293719"/>
    <lineage>
        <taxon>Bacteria</taxon>
        <taxon>Bacillati</taxon>
        <taxon>Actinomycetota</taxon>
        <taxon>Actinomycetes</taxon>
        <taxon>Micrococcales</taxon>
        <taxon>Cellulomonadaceae</taxon>
        <taxon>Cellulomonas</taxon>
    </lineage>
</organism>
<gene>
    <name evidence="4" type="ORF">D1825_14805</name>
</gene>